<keyword evidence="3 11" id="KW-0479">Metal-binding</keyword>
<evidence type="ECO:0000256" key="4">
    <source>
        <dbReference type="ARBA" id="ARBA00022737"/>
    </source>
</evidence>
<dbReference type="Proteomes" id="UP000887566">
    <property type="component" value="Unplaced"/>
</dbReference>
<dbReference type="WBParaSite" id="PSAMB.scaffold4439size14596.g24367.t1">
    <property type="protein sequence ID" value="PSAMB.scaffold4439size14596.g24367.t1"/>
    <property type="gene ID" value="PSAMB.scaffold4439size14596.g24367"/>
</dbReference>
<name>A0A914WKG3_9BILA</name>
<evidence type="ECO:0000259" key="14">
    <source>
        <dbReference type="PROSITE" id="PS50023"/>
    </source>
</evidence>
<accession>A0A914WKG3</accession>
<feature type="compositionally biased region" description="Low complexity" evidence="13">
    <location>
        <begin position="319"/>
        <end position="330"/>
    </location>
</feature>
<feature type="domain" description="LIM zinc-binding" evidence="14">
    <location>
        <begin position="198"/>
        <end position="259"/>
    </location>
</feature>
<comment type="subcellular location">
    <subcellularLocation>
        <location evidence="1 10 12">Nucleus</location>
    </subcellularLocation>
</comment>
<dbReference type="SMART" id="SM00389">
    <property type="entry name" value="HOX"/>
    <property type="match status" value="1"/>
</dbReference>
<dbReference type="InterPro" id="IPR001781">
    <property type="entry name" value="Znf_LIM"/>
</dbReference>
<evidence type="ECO:0000256" key="13">
    <source>
        <dbReference type="SAM" id="MobiDB-lite"/>
    </source>
</evidence>
<dbReference type="SMART" id="SM00132">
    <property type="entry name" value="LIM"/>
    <property type="match status" value="2"/>
</dbReference>
<keyword evidence="6 11" id="KW-0440">LIM domain</keyword>
<protein>
    <submittedName>
        <fullName evidence="17">Uncharacterized protein</fullName>
    </submittedName>
</protein>
<keyword evidence="5 11" id="KW-0862">Zinc</keyword>
<dbReference type="GO" id="GO:0000981">
    <property type="term" value="F:DNA-binding transcription factor activity, RNA polymerase II-specific"/>
    <property type="evidence" value="ECO:0007669"/>
    <property type="project" value="InterPro"/>
</dbReference>
<dbReference type="GO" id="GO:0007409">
    <property type="term" value="P:axonogenesis"/>
    <property type="evidence" value="ECO:0007669"/>
    <property type="project" value="TreeGrafter"/>
</dbReference>
<evidence type="ECO:0000256" key="8">
    <source>
        <dbReference type="ARBA" id="ARBA00023155"/>
    </source>
</evidence>
<evidence type="ECO:0000256" key="1">
    <source>
        <dbReference type="ARBA" id="ARBA00004123"/>
    </source>
</evidence>
<dbReference type="FunFam" id="2.10.110.10:FF:000034">
    <property type="entry name" value="Insulin gene enhancer protein ISL"/>
    <property type="match status" value="1"/>
</dbReference>
<keyword evidence="4" id="KW-0677">Repeat</keyword>
<dbReference type="PROSITE" id="PS00478">
    <property type="entry name" value="LIM_DOMAIN_1"/>
    <property type="match status" value="1"/>
</dbReference>
<feature type="DNA-binding region" description="Homeobox" evidence="10">
    <location>
        <begin position="362"/>
        <end position="421"/>
    </location>
</feature>
<evidence type="ECO:0000256" key="5">
    <source>
        <dbReference type="ARBA" id="ARBA00022833"/>
    </source>
</evidence>
<dbReference type="InterPro" id="IPR009057">
    <property type="entry name" value="Homeodomain-like_sf"/>
</dbReference>
<evidence type="ECO:0000256" key="3">
    <source>
        <dbReference type="ARBA" id="ARBA00022723"/>
    </source>
</evidence>
<dbReference type="Pfam" id="PF00412">
    <property type="entry name" value="LIM"/>
    <property type="match status" value="2"/>
</dbReference>
<dbReference type="GO" id="GO:0003677">
    <property type="term" value="F:DNA binding"/>
    <property type="evidence" value="ECO:0007669"/>
    <property type="project" value="UniProtKB-UniRule"/>
</dbReference>
<dbReference type="FunFam" id="1.10.10.60:FF:000041">
    <property type="entry name" value="insulin gene enhancer protein ISL-1"/>
    <property type="match status" value="1"/>
</dbReference>
<evidence type="ECO:0000256" key="11">
    <source>
        <dbReference type="PROSITE-ProRule" id="PRU00125"/>
    </source>
</evidence>
<dbReference type="InterPro" id="IPR047244">
    <property type="entry name" value="ISL1/2-like_LIM1"/>
</dbReference>
<dbReference type="GO" id="GO:0005634">
    <property type="term" value="C:nucleus"/>
    <property type="evidence" value="ECO:0007669"/>
    <property type="project" value="UniProtKB-SubCell"/>
</dbReference>
<evidence type="ECO:0000313" key="17">
    <source>
        <dbReference type="WBParaSite" id="PSAMB.scaffold4439size14596.g24367.t1"/>
    </source>
</evidence>
<keyword evidence="16" id="KW-1185">Reference proteome</keyword>
<dbReference type="Pfam" id="PF00046">
    <property type="entry name" value="Homeodomain"/>
    <property type="match status" value="1"/>
</dbReference>
<dbReference type="PROSITE" id="PS00027">
    <property type="entry name" value="HOMEOBOX_1"/>
    <property type="match status" value="1"/>
</dbReference>
<feature type="region of interest" description="Disordered" evidence="13">
    <location>
        <begin position="1"/>
        <end position="44"/>
    </location>
</feature>
<dbReference type="InterPro" id="IPR017970">
    <property type="entry name" value="Homeobox_CS"/>
</dbReference>
<dbReference type="GO" id="GO:0046872">
    <property type="term" value="F:metal ion binding"/>
    <property type="evidence" value="ECO:0007669"/>
    <property type="project" value="UniProtKB-KW"/>
</dbReference>
<evidence type="ECO:0000256" key="12">
    <source>
        <dbReference type="RuleBase" id="RU000682"/>
    </source>
</evidence>
<feature type="compositionally biased region" description="Basic residues" evidence="13">
    <location>
        <begin position="353"/>
        <end position="364"/>
    </location>
</feature>
<evidence type="ECO:0000256" key="10">
    <source>
        <dbReference type="PROSITE-ProRule" id="PRU00108"/>
    </source>
</evidence>
<evidence type="ECO:0000256" key="6">
    <source>
        <dbReference type="ARBA" id="ARBA00023038"/>
    </source>
</evidence>
<evidence type="ECO:0000256" key="2">
    <source>
        <dbReference type="ARBA" id="ARBA00022473"/>
    </source>
</evidence>
<keyword evidence="8 10" id="KW-0371">Homeobox</keyword>
<evidence type="ECO:0000256" key="7">
    <source>
        <dbReference type="ARBA" id="ARBA00023125"/>
    </source>
</evidence>
<evidence type="ECO:0000313" key="16">
    <source>
        <dbReference type="Proteomes" id="UP000887566"/>
    </source>
</evidence>
<dbReference type="AlphaFoldDB" id="A0A914WKG3"/>
<keyword evidence="9 10" id="KW-0539">Nucleus</keyword>
<dbReference type="SUPFAM" id="SSF46689">
    <property type="entry name" value="Homeodomain-like"/>
    <property type="match status" value="1"/>
</dbReference>
<dbReference type="PROSITE" id="PS50071">
    <property type="entry name" value="HOMEOBOX_2"/>
    <property type="match status" value="1"/>
</dbReference>
<feature type="compositionally biased region" description="Low complexity" evidence="13">
    <location>
        <begin position="340"/>
        <end position="352"/>
    </location>
</feature>
<feature type="domain" description="LIM zinc-binding" evidence="14">
    <location>
        <begin position="135"/>
        <end position="197"/>
    </location>
</feature>
<feature type="region of interest" description="Disordered" evidence="13">
    <location>
        <begin position="627"/>
        <end position="659"/>
    </location>
</feature>
<dbReference type="GO" id="GO:0045944">
    <property type="term" value="P:positive regulation of transcription by RNA polymerase II"/>
    <property type="evidence" value="ECO:0007669"/>
    <property type="project" value="InterPro"/>
</dbReference>
<dbReference type="Gene3D" id="1.10.10.60">
    <property type="entry name" value="Homeodomain-like"/>
    <property type="match status" value="1"/>
</dbReference>
<dbReference type="CDD" id="cd00086">
    <property type="entry name" value="homeodomain"/>
    <property type="match status" value="1"/>
</dbReference>
<dbReference type="Gene3D" id="2.10.110.10">
    <property type="entry name" value="Cysteine Rich Protein"/>
    <property type="match status" value="2"/>
</dbReference>
<keyword evidence="2" id="KW-0217">Developmental protein</keyword>
<feature type="region of interest" description="Disordered" evidence="13">
    <location>
        <begin position="508"/>
        <end position="530"/>
    </location>
</feature>
<dbReference type="SUPFAM" id="SSF57716">
    <property type="entry name" value="Glucocorticoid receptor-like (DNA-binding domain)"/>
    <property type="match status" value="2"/>
</dbReference>
<feature type="compositionally biased region" description="Polar residues" evidence="13">
    <location>
        <begin position="643"/>
        <end position="659"/>
    </location>
</feature>
<feature type="compositionally biased region" description="Low complexity" evidence="13">
    <location>
        <begin position="19"/>
        <end position="44"/>
    </location>
</feature>
<feature type="compositionally biased region" description="Low complexity" evidence="13">
    <location>
        <begin position="539"/>
        <end position="552"/>
    </location>
</feature>
<organism evidence="16 17">
    <name type="scientific">Plectus sambesii</name>
    <dbReference type="NCBI Taxonomy" id="2011161"/>
    <lineage>
        <taxon>Eukaryota</taxon>
        <taxon>Metazoa</taxon>
        <taxon>Ecdysozoa</taxon>
        <taxon>Nematoda</taxon>
        <taxon>Chromadorea</taxon>
        <taxon>Plectida</taxon>
        <taxon>Plectina</taxon>
        <taxon>Plectoidea</taxon>
        <taxon>Plectidae</taxon>
        <taxon>Plectus</taxon>
    </lineage>
</organism>
<feature type="region of interest" description="Disordered" evidence="13">
    <location>
        <begin position="539"/>
        <end position="558"/>
    </location>
</feature>
<dbReference type="GO" id="GO:0048665">
    <property type="term" value="P:neuron fate specification"/>
    <property type="evidence" value="ECO:0007669"/>
    <property type="project" value="InterPro"/>
</dbReference>
<evidence type="ECO:0000259" key="15">
    <source>
        <dbReference type="PROSITE" id="PS50071"/>
    </source>
</evidence>
<keyword evidence="7 10" id="KW-0238">DNA-binding</keyword>
<dbReference type="InterPro" id="IPR001356">
    <property type="entry name" value="HD"/>
</dbReference>
<proteinExistence type="predicted"/>
<reference evidence="17" key="1">
    <citation type="submission" date="2022-11" db="UniProtKB">
        <authorList>
            <consortium name="WormBaseParasite"/>
        </authorList>
    </citation>
    <scope>IDENTIFICATION</scope>
</reference>
<dbReference type="InterPro" id="IPR047169">
    <property type="entry name" value="ISL1/2-like"/>
</dbReference>
<evidence type="ECO:0000256" key="9">
    <source>
        <dbReference type="ARBA" id="ARBA00023242"/>
    </source>
</evidence>
<dbReference type="PROSITE" id="PS50023">
    <property type="entry name" value="LIM_DOMAIN_2"/>
    <property type="match status" value="2"/>
</dbReference>
<dbReference type="PANTHER" id="PTHR24204:SF8">
    <property type="entry name" value="TAILUP, ISOFORM A"/>
    <property type="match status" value="1"/>
</dbReference>
<sequence length="659" mass="71843">MEPPPLPPDGRLSRQPPDSSSSSSSSAEASKHTASATASAAPVGSARYRAIDEIGRSLRGNWPLISGINRLSLTVVDRTTTKAATTTTARAKRRSAASVLLQMVDDCGPVGVHNNNAGEKEHHQHDAISDNKRSSICMGCGQEIFDRYILRVAPDLEWHAACLKCVQCDRYLDESCTAFVRDGKTYCKLDYVRLFSIKCAKCHENFGKNDFVMRAKHCVFHVDCFRCIYCDHRLVPGEEFALKDDQLFCKNDCEQHSRDAKAIAAPFDQTVDSAFARRRTEMTAPEEEQWNIAGPTGLTPLEPALSLGGLTVPQQRLATTPPMSTTSPNSDEVVTTLPPAASTTSSTSSSSSKKNKKDKAKTTRMRTVLTEKQLATLRACYAANCRPDALMKEQLVEMTSLTARVIRVWFQNKRCKDKKRQIAMKQMQAAQEKVSTSSRGARPMRPMRNLRYEGAHERWRVVQFSRRAAVIPSQSTAAPANRQNRAFASPIIAAPIDAVARRRPATAAAAVAARPPDSRSTRRKRRPRRRVDARFALRLSDPPREGGTPCVVGGEGGDGTRLRRISRRCLSVPPPPLTTASEPGRQVVCSRSNAASLDAMHGFGDGVTMSHAGGDLGGYLVPTTSYAPPPSLGSSAGVDLDSFSPQMNVSDLSSPSCSE</sequence>
<dbReference type="PANTHER" id="PTHR24204">
    <property type="entry name" value="INSULIN GENE ENHANCER PROTEIN"/>
    <property type="match status" value="1"/>
</dbReference>
<feature type="region of interest" description="Disordered" evidence="13">
    <location>
        <begin position="317"/>
        <end position="364"/>
    </location>
</feature>
<dbReference type="CDD" id="cd09366">
    <property type="entry name" value="LIM1_Isl"/>
    <property type="match status" value="1"/>
</dbReference>
<feature type="domain" description="Homeobox" evidence="15">
    <location>
        <begin position="360"/>
        <end position="420"/>
    </location>
</feature>